<accession>A0ACB8D9A8</accession>
<name>A0ACB8D9A8_DERSI</name>
<proteinExistence type="predicted"/>
<dbReference type="Proteomes" id="UP000821865">
    <property type="component" value="Chromosome 3"/>
</dbReference>
<dbReference type="EMBL" id="CM023472">
    <property type="protein sequence ID" value="KAH7960946.1"/>
    <property type="molecule type" value="Genomic_DNA"/>
</dbReference>
<keyword evidence="2" id="KW-1185">Reference proteome</keyword>
<protein>
    <submittedName>
        <fullName evidence="1">Uncharacterized protein</fullName>
    </submittedName>
</protein>
<evidence type="ECO:0000313" key="1">
    <source>
        <dbReference type="EMBL" id="KAH7960946.1"/>
    </source>
</evidence>
<comment type="caution">
    <text evidence="1">The sequence shown here is derived from an EMBL/GenBank/DDBJ whole genome shotgun (WGS) entry which is preliminary data.</text>
</comment>
<sequence>MKGTQDFTVAGYPGSYQLDDEDSPRVLPFAILYLTSGMKAIFGLVSIAAAVMSSADSSMLSASTMITRNVYQTLLRPTATEKEVVIALRTMICALGSLSVYMALSVNSVFYLWTLCSDIVYVLLFPQLLCVFYFKETNAYGSVLAFIVSGVFRCLCGEPSMNVPVVVRLPLYDPKLGQRFPFRLLSMALGLATLRLGSYVAAALFRSGLLSDRYDVFHCFVKPPLMCQPRETSIASFDHATGAPGSMGSENTPGAPSGTQRISTADTASEREVSSKGVSKDNRRLWDATELPDELQHGNRLSTKKFSLASCGISSLELGGAITGTRGFLTASTASEREAITWGASRDNRSMSVAAGPTDEAQGGGGPTRRKSSLTSDRRSLVVQSGSAPTGARHVSITDLASEGEAITWGFSKKNRTQSVVAEPADEAQAGGGPIGKKSSQPAGVDRWDGVAGAVETAPLAVGVLETGEAASSIGGARAPLLRDALHVVPPLDVEPRGVVWAMGVGVLGVSAVGVGPLDVRRCWFVRNSGPARIGPGDTEAAPIGAGYAYDRASCIGWFGDAGRGVITKRGNRACICGCMGDGATGDRPLAGVRPMIGVGSWKIAGSISGCRMLRCGLVGG</sequence>
<organism evidence="1 2">
    <name type="scientific">Dermacentor silvarum</name>
    <name type="common">Tick</name>
    <dbReference type="NCBI Taxonomy" id="543639"/>
    <lineage>
        <taxon>Eukaryota</taxon>
        <taxon>Metazoa</taxon>
        <taxon>Ecdysozoa</taxon>
        <taxon>Arthropoda</taxon>
        <taxon>Chelicerata</taxon>
        <taxon>Arachnida</taxon>
        <taxon>Acari</taxon>
        <taxon>Parasitiformes</taxon>
        <taxon>Ixodida</taxon>
        <taxon>Ixodoidea</taxon>
        <taxon>Ixodidae</taxon>
        <taxon>Rhipicephalinae</taxon>
        <taxon>Dermacentor</taxon>
    </lineage>
</organism>
<gene>
    <name evidence="1" type="ORF">HPB49_025270</name>
</gene>
<reference evidence="1" key="1">
    <citation type="submission" date="2020-05" db="EMBL/GenBank/DDBJ databases">
        <title>Large-scale comparative analyses of tick genomes elucidate their genetic diversity and vector capacities.</title>
        <authorList>
            <person name="Jia N."/>
            <person name="Wang J."/>
            <person name="Shi W."/>
            <person name="Du L."/>
            <person name="Sun Y."/>
            <person name="Zhan W."/>
            <person name="Jiang J."/>
            <person name="Wang Q."/>
            <person name="Zhang B."/>
            <person name="Ji P."/>
            <person name="Sakyi L.B."/>
            <person name="Cui X."/>
            <person name="Yuan T."/>
            <person name="Jiang B."/>
            <person name="Yang W."/>
            <person name="Lam T.T.-Y."/>
            <person name="Chang Q."/>
            <person name="Ding S."/>
            <person name="Wang X."/>
            <person name="Zhu J."/>
            <person name="Ruan X."/>
            <person name="Zhao L."/>
            <person name="Wei J."/>
            <person name="Que T."/>
            <person name="Du C."/>
            <person name="Cheng J."/>
            <person name="Dai P."/>
            <person name="Han X."/>
            <person name="Huang E."/>
            <person name="Gao Y."/>
            <person name="Liu J."/>
            <person name="Shao H."/>
            <person name="Ye R."/>
            <person name="Li L."/>
            <person name="Wei W."/>
            <person name="Wang X."/>
            <person name="Wang C."/>
            <person name="Yang T."/>
            <person name="Huo Q."/>
            <person name="Li W."/>
            <person name="Guo W."/>
            <person name="Chen H."/>
            <person name="Zhou L."/>
            <person name="Ni X."/>
            <person name="Tian J."/>
            <person name="Zhou Y."/>
            <person name="Sheng Y."/>
            <person name="Liu T."/>
            <person name="Pan Y."/>
            <person name="Xia L."/>
            <person name="Li J."/>
            <person name="Zhao F."/>
            <person name="Cao W."/>
        </authorList>
    </citation>
    <scope>NUCLEOTIDE SEQUENCE</scope>
    <source>
        <strain evidence="1">Dsil-2018</strain>
    </source>
</reference>
<evidence type="ECO:0000313" key="2">
    <source>
        <dbReference type="Proteomes" id="UP000821865"/>
    </source>
</evidence>